<evidence type="ECO:0000313" key="3">
    <source>
        <dbReference type="EMBL" id="GFF99361.1"/>
    </source>
</evidence>
<dbReference type="InterPro" id="IPR031359">
    <property type="entry name" value="NACHT_N"/>
</dbReference>
<dbReference type="Proteomes" id="UP000465266">
    <property type="component" value="Unassembled WGS sequence"/>
</dbReference>
<gene>
    <name evidence="3" type="ORF">IFM53868_10244</name>
</gene>
<dbReference type="Pfam" id="PF17100">
    <property type="entry name" value="NACHT_N"/>
    <property type="match status" value="1"/>
</dbReference>
<evidence type="ECO:0000313" key="4">
    <source>
        <dbReference type="Proteomes" id="UP000465266"/>
    </source>
</evidence>
<evidence type="ECO:0000256" key="1">
    <source>
        <dbReference type="SAM" id="MobiDB-lite"/>
    </source>
</evidence>
<reference evidence="3 4" key="1">
    <citation type="submission" date="2020-01" db="EMBL/GenBank/DDBJ databases">
        <title>Draft genome sequence of Aspergillus udagawae IFM 53868.</title>
        <authorList>
            <person name="Takahashi H."/>
            <person name="Yaguchi T."/>
        </authorList>
    </citation>
    <scope>NUCLEOTIDE SEQUENCE [LARGE SCALE GENOMIC DNA]</scope>
    <source>
        <strain evidence="3 4">IFM 53868</strain>
    </source>
</reference>
<dbReference type="EMBL" id="BLKG01000215">
    <property type="protein sequence ID" value="GFF99361.1"/>
    <property type="molecule type" value="Genomic_DNA"/>
</dbReference>
<feature type="compositionally biased region" description="Basic residues" evidence="1">
    <location>
        <begin position="1"/>
        <end position="14"/>
    </location>
</feature>
<feature type="compositionally biased region" description="Basic and acidic residues" evidence="1">
    <location>
        <begin position="15"/>
        <end position="24"/>
    </location>
</feature>
<name>A0ABQ1BDN2_9EURO</name>
<comment type="caution">
    <text evidence="3">The sequence shown here is derived from an EMBL/GenBank/DDBJ whole genome shotgun (WGS) entry which is preliminary data.</text>
</comment>
<feature type="domain" description="NWD NACHT-NTPase N-terminal" evidence="2">
    <location>
        <begin position="217"/>
        <end position="261"/>
    </location>
</feature>
<proteinExistence type="predicted"/>
<sequence>MSSKRSVKSRWKQVFKRDSAKAKESNNLAEYKPTDVPANSAGHVSYSNSVEVSTSTASLDKQSTANPSTLIPAASEKICLTGTKNKENRAPGVSETAGVAAPNPIQKQATDIIVTETSHTSLWDEAYDSLKQERPELLSAYEDLLSRVLISAEANSRSVPNQEGDAIDVRNQIPQHNAAARRGKPKLIAELCFKHIEGKKIKLTILGHVLDVRIGLIIDFQVQRVLRFYRNRTKNYFRSVINYDNWSDQLKLLKEEETILAEKFERALPATGVQQLKKMAKDAE</sequence>
<organism evidence="3 4">
    <name type="scientific">Aspergillus udagawae</name>
    <dbReference type="NCBI Taxonomy" id="91492"/>
    <lineage>
        <taxon>Eukaryota</taxon>
        <taxon>Fungi</taxon>
        <taxon>Dikarya</taxon>
        <taxon>Ascomycota</taxon>
        <taxon>Pezizomycotina</taxon>
        <taxon>Eurotiomycetes</taxon>
        <taxon>Eurotiomycetidae</taxon>
        <taxon>Eurotiales</taxon>
        <taxon>Aspergillaceae</taxon>
        <taxon>Aspergillus</taxon>
        <taxon>Aspergillus subgen. Fumigati</taxon>
    </lineage>
</organism>
<feature type="region of interest" description="Disordered" evidence="1">
    <location>
        <begin position="1"/>
        <end position="43"/>
    </location>
</feature>
<evidence type="ECO:0000259" key="2">
    <source>
        <dbReference type="Pfam" id="PF17100"/>
    </source>
</evidence>
<protein>
    <recommendedName>
        <fullName evidence="2">NWD NACHT-NTPase N-terminal domain-containing protein</fullName>
    </recommendedName>
</protein>
<accession>A0ABQ1BDN2</accession>
<keyword evidence="4" id="KW-1185">Reference proteome</keyword>